<dbReference type="EMBL" id="JBHUMO010000056">
    <property type="protein sequence ID" value="MFD2729584.1"/>
    <property type="molecule type" value="Genomic_DNA"/>
</dbReference>
<comment type="function">
    <text evidence="6">Methylates ribosomal protein L11.</text>
</comment>
<gene>
    <name evidence="6 7" type="primary">prmA</name>
    <name evidence="7" type="ORF">ACFSR0_09145</name>
</gene>
<dbReference type="InterPro" id="IPR004498">
    <property type="entry name" value="Ribosomal_PrmA_MeTrfase"/>
</dbReference>
<dbReference type="CDD" id="cd02440">
    <property type="entry name" value="AdoMet_MTases"/>
    <property type="match status" value="1"/>
</dbReference>
<evidence type="ECO:0000256" key="6">
    <source>
        <dbReference type="HAMAP-Rule" id="MF_00735"/>
    </source>
</evidence>
<sequence>MKWNEVKIETASEAVEAVANLLMEAGASGVAIEDALDVANFHSDEYGELLTKEGFDHIKEGALVMAYFPETVFLLEHLPFIQAQIDKLPEFGLAIGKNTMTVSEVAEEDWATAWKKYYHPVRVTRYLTIVPSWETYQPTMPDEKVILLDPGMAFGTGTHPTTNLTLQALEVTLRGGETVLDVGTGSGVLSIASKYYGAKEVHAFDLDSVAVAAAQENMDLNPIAKEVTVSANDLLTGITIQADVIVANILADIIVRMIPDAARLLKPAGHFIVSGIISEKKPLILAEMQAHGFLLAQMFTQKDWHALIFVKMEEDDATLLS</sequence>
<name>A0ABW5TLB4_9ENTE</name>
<dbReference type="InterPro" id="IPR050078">
    <property type="entry name" value="Ribosomal_L11_MeTrfase_PrmA"/>
</dbReference>
<keyword evidence="7" id="KW-0689">Ribosomal protein</keyword>
<keyword evidence="8" id="KW-1185">Reference proteome</keyword>
<dbReference type="PANTHER" id="PTHR43648">
    <property type="entry name" value="ELECTRON TRANSFER FLAVOPROTEIN BETA SUBUNIT LYSINE METHYLTRANSFERASE"/>
    <property type="match status" value="1"/>
</dbReference>
<dbReference type="GO" id="GO:0008168">
    <property type="term" value="F:methyltransferase activity"/>
    <property type="evidence" value="ECO:0007669"/>
    <property type="project" value="UniProtKB-KW"/>
</dbReference>
<dbReference type="GO" id="GO:0005840">
    <property type="term" value="C:ribosome"/>
    <property type="evidence" value="ECO:0007669"/>
    <property type="project" value="UniProtKB-KW"/>
</dbReference>
<organism evidence="7 8">
    <name type="scientific">Enterococcus camelliae</name>
    <dbReference type="NCBI Taxonomy" id="453959"/>
    <lineage>
        <taxon>Bacteria</taxon>
        <taxon>Bacillati</taxon>
        <taxon>Bacillota</taxon>
        <taxon>Bacilli</taxon>
        <taxon>Lactobacillales</taxon>
        <taxon>Enterococcaceae</taxon>
        <taxon>Enterococcus</taxon>
    </lineage>
</organism>
<reference evidence="8" key="1">
    <citation type="journal article" date="2019" name="Int. J. Syst. Evol. Microbiol.">
        <title>The Global Catalogue of Microorganisms (GCM) 10K type strain sequencing project: providing services to taxonomists for standard genome sequencing and annotation.</title>
        <authorList>
            <consortium name="The Broad Institute Genomics Platform"/>
            <consortium name="The Broad Institute Genome Sequencing Center for Infectious Disease"/>
            <person name="Wu L."/>
            <person name="Ma J."/>
        </authorList>
    </citation>
    <scope>NUCLEOTIDE SEQUENCE [LARGE SCALE GENOMIC DNA]</scope>
    <source>
        <strain evidence="8">TISTR 932</strain>
    </source>
</reference>
<keyword evidence="2 6" id="KW-0963">Cytoplasm</keyword>
<feature type="binding site" evidence="6">
    <location>
        <position position="183"/>
    </location>
    <ligand>
        <name>S-adenosyl-L-methionine</name>
        <dbReference type="ChEBI" id="CHEBI:59789"/>
    </ligand>
</feature>
<comment type="subcellular location">
    <subcellularLocation>
        <location evidence="6">Cytoplasm</location>
    </subcellularLocation>
</comment>
<dbReference type="PANTHER" id="PTHR43648:SF1">
    <property type="entry name" value="ELECTRON TRANSFER FLAVOPROTEIN BETA SUBUNIT LYSINE METHYLTRANSFERASE"/>
    <property type="match status" value="1"/>
</dbReference>
<evidence type="ECO:0000313" key="8">
    <source>
        <dbReference type="Proteomes" id="UP001597427"/>
    </source>
</evidence>
<evidence type="ECO:0000256" key="4">
    <source>
        <dbReference type="ARBA" id="ARBA00022679"/>
    </source>
</evidence>
<evidence type="ECO:0000313" key="7">
    <source>
        <dbReference type="EMBL" id="MFD2729584.1"/>
    </source>
</evidence>
<dbReference type="Pfam" id="PF06325">
    <property type="entry name" value="PrmA"/>
    <property type="match status" value="1"/>
</dbReference>
<feature type="binding site" evidence="6">
    <location>
        <position position="205"/>
    </location>
    <ligand>
        <name>S-adenosyl-L-methionine</name>
        <dbReference type="ChEBI" id="CHEBI:59789"/>
    </ligand>
</feature>
<dbReference type="EC" id="2.1.1.-" evidence="6"/>
<dbReference type="InterPro" id="IPR029063">
    <property type="entry name" value="SAM-dependent_MTases_sf"/>
</dbReference>
<dbReference type="GO" id="GO:0032259">
    <property type="term" value="P:methylation"/>
    <property type="evidence" value="ECO:0007669"/>
    <property type="project" value="UniProtKB-KW"/>
</dbReference>
<evidence type="ECO:0000256" key="5">
    <source>
        <dbReference type="ARBA" id="ARBA00022691"/>
    </source>
</evidence>
<evidence type="ECO:0000256" key="3">
    <source>
        <dbReference type="ARBA" id="ARBA00022603"/>
    </source>
</evidence>
<evidence type="ECO:0000256" key="2">
    <source>
        <dbReference type="ARBA" id="ARBA00022490"/>
    </source>
</evidence>
<keyword evidence="3 6" id="KW-0489">Methyltransferase</keyword>
<keyword evidence="7" id="KW-0687">Ribonucleoprotein</keyword>
<accession>A0ABW5TLB4</accession>
<dbReference type="Gene3D" id="3.40.50.150">
    <property type="entry name" value="Vaccinia Virus protein VP39"/>
    <property type="match status" value="1"/>
</dbReference>
<protein>
    <recommendedName>
        <fullName evidence="6">Ribosomal protein L11 methyltransferase</fullName>
        <shortName evidence="6">L11 Mtase</shortName>
        <ecNumber evidence="6">2.1.1.-</ecNumber>
    </recommendedName>
</protein>
<comment type="catalytic activity">
    <reaction evidence="6">
        <text>L-lysyl-[protein] + 3 S-adenosyl-L-methionine = N(6),N(6),N(6)-trimethyl-L-lysyl-[protein] + 3 S-adenosyl-L-homocysteine + 3 H(+)</text>
        <dbReference type="Rhea" id="RHEA:54192"/>
        <dbReference type="Rhea" id="RHEA-COMP:9752"/>
        <dbReference type="Rhea" id="RHEA-COMP:13826"/>
        <dbReference type="ChEBI" id="CHEBI:15378"/>
        <dbReference type="ChEBI" id="CHEBI:29969"/>
        <dbReference type="ChEBI" id="CHEBI:57856"/>
        <dbReference type="ChEBI" id="CHEBI:59789"/>
        <dbReference type="ChEBI" id="CHEBI:61961"/>
    </reaction>
</comment>
<dbReference type="NCBIfam" id="TIGR00406">
    <property type="entry name" value="prmA"/>
    <property type="match status" value="1"/>
</dbReference>
<dbReference type="RefSeq" id="WP_379982087.1">
    <property type="nucleotide sequence ID" value="NZ_JBHUMO010000056.1"/>
</dbReference>
<comment type="similarity">
    <text evidence="1 6">Belongs to the methyltransferase superfamily. PrmA family.</text>
</comment>
<proteinExistence type="inferred from homology"/>
<feature type="binding site" evidence="6">
    <location>
        <position position="248"/>
    </location>
    <ligand>
        <name>S-adenosyl-L-methionine</name>
        <dbReference type="ChEBI" id="CHEBI:59789"/>
    </ligand>
</feature>
<dbReference type="Proteomes" id="UP001597427">
    <property type="component" value="Unassembled WGS sequence"/>
</dbReference>
<feature type="binding site" evidence="6">
    <location>
        <position position="162"/>
    </location>
    <ligand>
        <name>S-adenosyl-L-methionine</name>
        <dbReference type="ChEBI" id="CHEBI:59789"/>
    </ligand>
</feature>
<dbReference type="SUPFAM" id="SSF53335">
    <property type="entry name" value="S-adenosyl-L-methionine-dependent methyltransferases"/>
    <property type="match status" value="1"/>
</dbReference>
<comment type="caution">
    <text evidence="7">The sequence shown here is derived from an EMBL/GenBank/DDBJ whole genome shotgun (WGS) entry which is preliminary data.</text>
</comment>
<keyword evidence="5 6" id="KW-0949">S-adenosyl-L-methionine</keyword>
<dbReference type="HAMAP" id="MF_00735">
    <property type="entry name" value="Methyltr_PrmA"/>
    <property type="match status" value="1"/>
</dbReference>
<keyword evidence="4 6" id="KW-0808">Transferase</keyword>
<dbReference type="PIRSF" id="PIRSF000401">
    <property type="entry name" value="RPL11_MTase"/>
    <property type="match status" value="1"/>
</dbReference>
<evidence type="ECO:0000256" key="1">
    <source>
        <dbReference type="ARBA" id="ARBA00009741"/>
    </source>
</evidence>